<protein>
    <submittedName>
        <fullName evidence="2">Uncharacterized protein</fullName>
    </submittedName>
</protein>
<reference evidence="2" key="1">
    <citation type="journal article" date="2020" name="Stud. Mycol.">
        <title>101 Dothideomycetes genomes: a test case for predicting lifestyles and emergence of pathogens.</title>
        <authorList>
            <person name="Haridas S."/>
            <person name="Albert R."/>
            <person name="Binder M."/>
            <person name="Bloem J."/>
            <person name="Labutti K."/>
            <person name="Salamov A."/>
            <person name="Andreopoulos B."/>
            <person name="Baker S."/>
            <person name="Barry K."/>
            <person name="Bills G."/>
            <person name="Bluhm B."/>
            <person name="Cannon C."/>
            <person name="Castanera R."/>
            <person name="Culley D."/>
            <person name="Daum C."/>
            <person name="Ezra D."/>
            <person name="Gonzalez J."/>
            <person name="Henrissat B."/>
            <person name="Kuo A."/>
            <person name="Liang C."/>
            <person name="Lipzen A."/>
            <person name="Lutzoni F."/>
            <person name="Magnuson J."/>
            <person name="Mondo S."/>
            <person name="Nolan M."/>
            <person name="Ohm R."/>
            <person name="Pangilinan J."/>
            <person name="Park H.-J."/>
            <person name="Ramirez L."/>
            <person name="Alfaro M."/>
            <person name="Sun H."/>
            <person name="Tritt A."/>
            <person name="Yoshinaga Y."/>
            <person name="Zwiers L.-H."/>
            <person name="Turgeon B."/>
            <person name="Goodwin S."/>
            <person name="Spatafora J."/>
            <person name="Crous P."/>
            <person name="Grigoriev I."/>
        </authorList>
    </citation>
    <scope>NUCLEOTIDE SEQUENCE</scope>
    <source>
        <strain evidence="2">CBS 122367</strain>
    </source>
</reference>
<sequence length="505" mass="55399">MAIETTPEPKRDSMDAGVTEIKTKLQATTLKPPNPQKRQLGLTSLPPSVRNKIYAHVLDTELVNLGKPNVSYSHSIQDGLLHFKASRPPFPIDTVLFYVSKSISTEARSYFYAKNLFVKFDIYSSDARHAKTMLEDSGVLFATPSEKAIEQCKAHALHLTLVEKNSSQKRASVIFPAQYLPRLINFMEQAARASKTWAPGHVLFMTVANTYELEIARLQGDLLELFRMLTNIGAVTVEGEGLLPGYAVGLQASMTAADFDPNAWLSSMRDAVERAEEALKKDEYDMAAQHCQSVVIAMTYAYLTRAEALHMRPDTFHKGIQRLRYTTELTLGTALRRKHTGPTAASSSTPSDEENRNAATALLAAETATSQALSLATDSPSPSSNPWFRSLPAELIPPNKAEWFTDAERGRAWYEAGVVHLALGENLFAAGDLERAERLLVDGEGESVEGRNGKGQRLLGEGDGEGEDLLKCVKEAFERAREGIDWSVKPGMGLRRAMGAARGGG</sequence>
<name>A0A6G1JGP2_9PLEO</name>
<evidence type="ECO:0000313" key="3">
    <source>
        <dbReference type="Proteomes" id="UP000799291"/>
    </source>
</evidence>
<gene>
    <name evidence="2" type="ORF">K458DRAFT_131818</name>
</gene>
<dbReference type="Proteomes" id="UP000799291">
    <property type="component" value="Unassembled WGS sequence"/>
</dbReference>
<keyword evidence="3" id="KW-1185">Reference proteome</keyword>
<organism evidence="2 3">
    <name type="scientific">Lentithecium fluviatile CBS 122367</name>
    <dbReference type="NCBI Taxonomy" id="1168545"/>
    <lineage>
        <taxon>Eukaryota</taxon>
        <taxon>Fungi</taxon>
        <taxon>Dikarya</taxon>
        <taxon>Ascomycota</taxon>
        <taxon>Pezizomycotina</taxon>
        <taxon>Dothideomycetes</taxon>
        <taxon>Pleosporomycetidae</taxon>
        <taxon>Pleosporales</taxon>
        <taxon>Massarineae</taxon>
        <taxon>Lentitheciaceae</taxon>
        <taxon>Lentithecium</taxon>
    </lineage>
</organism>
<evidence type="ECO:0000313" key="2">
    <source>
        <dbReference type="EMBL" id="KAF2689737.1"/>
    </source>
</evidence>
<dbReference type="OrthoDB" id="62952at2759"/>
<accession>A0A6G1JGP2</accession>
<proteinExistence type="predicted"/>
<dbReference type="AlphaFoldDB" id="A0A6G1JGP2"/>
<feature type="region of interest" description="Disordered" evidence="1">
    <location>
        <begin position="336"/>
        <end position="357"/>
    </location>
</feature>
<dbReference type="EMBL" id="MU005572">
    <property type="protein sequence ID" value="KAF2689737.1"/>
    <property type="molecule type" value="Genomic_DNA"/>
</dbReference>
<evidence type="ECO:0000256" key="1">
    <source>
        <dbReference type="SAM" id="MobiDB-lite"/>
    </source>
</evidence>